<evidence type="ECO:0000313" key="8">
    <source>
        <dbReference type="Proteomes" id="UP000324020"/>
    </source>
</evidence>
<keyword evidence="8" id="KW-1185">Reference proteome</keyword>
<organism evidence="7 8">
    <name type="scientific">Halorubrum xinjiangense</name>
    <dbReference type="NCBI Taxonomy" id="261291"/>
    <lineage>
        <taxon>Archaea</taxon>
        <taxon>Methanobacteriati</taxon>
        <taxon>Methanobacteriota</taxon>
        <taxon>Stenosarchaea group</taxon>
        <taxon>Halobacteria</taxon>
        <taxon>Halobacteriales</taxon>
        <taxon>Haloferacaceae</taxon>
        <taxon>Halorubrum</taxon>
    </lineage>
</organism>
<keyword evidence="3 6" id="KW-0812">Transmembrane</keyword>
<evidence type="ECO:0000256" key="4">
    <source>
        <dbReference type="ARBA" id="ARBA00022989"/>
    </source>
</evidence>
<keyword evidence="4 6" id="KW-1133">Transmembrane helix</keyword>
<name>A0A1G7MGW1_9EURY</name>
<comment type="subcellular location">
    <subcellularLocation>
        <location evidence="1">Cell membrane</location>
        <topology evidence="1">Multi-pass membrane protein</topology>
    </subcellularLocation>
</comment>
<dbReference type="InterPro" id="IPR005171">
    <property type="entry name" value="Cyt_c_oxidase_su4_prok"/>
</dbReference>
<accession>A0A1G7MGW1</accession>
<dbReference type="RefSeq" id="WP_149798620.1">
    <property type="nucleotide sequence ID" value="NZ_FNBO01000006.1"/>
</dbReference>
<reference evidence="7 8" key="1">
    <citation type="submission" date="2016-10" db="EMBL/GenBank/DDBJ databases">
        <authorList>
            <person name="Varghese N."/>
            <person name="Submissions S."/>
        </authorList>
    </citation>
    <scope>NUCLEOTIDE SEQUENCE [LARGE SCALE GENOMIC DNA]</scope>
    <source>
        <strain evidence="7 8">CGMCC 1.3527</strain>
    </source>
</reference>
<dbReference type="Pfam" id="PF03626">
    <property type="entry name" value="COX4_pro"/>
    <property type="match status" value="1"/>
</dbReference>
<dbReference type="OrthoDB" id="201875at2157"/>
<evidence type="ECO:0000313" key="7">
    <source>
        <dbReference type="EMBL" id="SDF60961.1"/>
    </source>
</evidence>
<evidence type="ECO:0000256" key="2">
    <source>
        <dbReference type="ARBA" id="ARBA00022475"/>
    </source>
</evidence>
<dbReference type="Proteomes" id="UP000324020">
    <property type="component" value="Unassembled WGS sequence"/>
</dbReference>
<protein>
    <submittedName>
        <fullName evidence="7">Cytochrome c oxidase subunit 4</fullName>
    </submittedName>
</protein>
<dbReference type="EMBL" id="FNBO01000006">
    <property type="protein sequence ID" value="SDF60961.1"/>
    <property type="molecule type" value="Genomic_DNA"/>
</dbReference>
<feature type="transmembrane region" description="Helical" evidence="6">
    <location>
        <begin position="70"/>
        <end position="90"/>
    </location>
</feature>
<feature type="transmembrane region" description="Helical" evidence="6">
    <location>
        <begin position="39"/>
        <end position="58"/>
    </location>
</feature>
<feature type="transmembrane region" description="Helical" evidence="6">
    <location>
        <begin position="6"/>
        <end position="27"/>
    </location>
</feature>
<keyword evidence="5 6" id="KW-0472">Membrane</keyword>
<proteinExistence type="predicted"/>
<evidence type="ECO:0000256" key="6">
    <source>
        <dbReference type="SAM" id="Phobius"/>
    </source>
</evidence>
<evidence type="ECO:0000256" key="1">
    <source>
        <dbReference type="ARBA" id="ARBA00004651"/>
    </source>
</evidence>
<keyword evidence="2" id="KW-1003">Cell membrane</keyword>
<dbReference type="GO" id="GO:0005886">
    <property type="term" value="C:plasma membrane"/>
    <property type="evidence" value="ECO:0007669"/>
    <property type="project" value="UniProtKB-SubCell"/>
</dbReference>
<evidence type="ECO:0000256" key="5">
    <source>
        <dbReference type="ARBA" id="ARBA00023136"/>
    </source>
</evidence>
<dbReference type="AlphaFoldDB" id="A0A1G7MGW1"/>
<evidence type="ECO:0000256" key="3">
    <source>
        <dbReference type="ARBA" id="ARBA00022692"/>
    </source>
</evidence>
<gene>
    <name evidence="7" type="ORF">SAMN04488067_10663</name>
</gene>
<sequence>MAHDSVKLYTAIYVALLAAATLNFLLFESTIVEFTYAQALGGTLVIATVKTLLIVAYFQHLRWENRSLTYLMGLALALTMLLMAAATYSIS</sequence>